<gene>
    <name evidence="2" type="ORF">LZC94_03225</name>
</gene>
<dbReference type="EMBL" id="CP089984">
    <property type="protein sequence ID" value="WXB16291.1"/>
    <property type="molecule type" value="Genomic_DNA"/>
</dbReference>
<evidence type="ECO:0000256" key="1">
    <source>
        <dbReference type="SAM" id="SignalP"/>
    </source>
</evidence>
<feature type="signal peptide" evidence="1">
    <location>
        <begin position="1"/>
        <end position="26"/>
    </location>
</feature>
<proteinExistence type="predicted"/>
<evidence type="ECO:0000313" key="3">
    <source>
        <dbReference type="Proteomes" id="UP001370348"/>
    </source>
</evidence>
<sequence length="531" mass="59091">MNRFKFTVTALTLAAAMIAGSSEARADFECKDIVYNKRDPIAFKPFPLQHPKTGQKYLPNEEIEVAPGKKMLASQFFDQINDLEQKLNAWGYTLRESGAFTLQDLDECLALLQKQKEAIEKDLDKNPPKPWDLEARKKALEAKWQRYRDKIPTYDELAHKANSDAVKVNLPNPPPFTTPVPQAARVQPKDVMKRRTWNFEEGSKKTFWVAGEASVGIKGSREITAADAYGKFFAGFLGLWDGEVASASALAQSGKDIDTSLKLEVRLVGQTIWSPKFEGGQTKFLHHNDRKSWGVDKGLEWRFAIGPVPCKGRVGFRGEAGVGYGFDIAPTAVGGFAGPFAKADAYAQVGVDIGIAGAGVEADLVLIDDQLTLKGDASFEFVDQPKLELDLSASNKLSALSGKFSAYAYIDYLIDEWRGNWTIWSWEGFNKTWDIFHFKYVWTPTGVRADGDVTAEDVMEIQAQNQELRLVEMENKSNARLHEVMKAAAEDMNGPKATQVLTERARVASLAQGIDGNITTYLQELRKWITS</sequence>
<keyword evidence="3" id="KW-1185">Reference proteome</keyword>
<reference evidence="2 3" key="1">
    <citation type="submission" date="2021-12" db="EMBL/GenBank/DDBJ databases">
        <title>Discovery of the Pendulisporaceae a myxobacterial family with distinct sporulation behavior and unique specialized metabolism.</title>
        <authorList>
            <person name="Garcia R."/>
            <person name="Popoff A."/>
            <person name="Bader C.D."/>
            <person name="Loehr J."/>
            <person name="Walesch S."/>
            <person name="Walt C."/>
            <person name="Boldt J."/>
            <person name="Bunk B."/>
            <person name="Haeckl F.J.F.P.J."/>
            <person name="Gunesch A.P."/>
            <person name="Birkelbach J."/>
            <person name="Nuebel U."/>
            <person name="Pietschmann T."/>
            <person name="Bach T."/>
            <person name="Mueller R."/>
        </authorList>
    </citation>
    <scope>NUCLEOTIDE SEQUENCE [LARGE SCALE GENOMIC DNA]</scope>
    <source>
        <strain evidence="2 3">MSr11954</strain>
    </source>
</reference>
<name>A0ABZ2M2N9_9BACT</name>
<keyword evidence="1" id="KW-0732">Signal</keyword>
<feature type="chain" id="PRO_5045899395" evidence="1">
    <location>
        <begin position="27"/>
        <end position="531"/>
    </location>
</feature>
<dbReference type="Proteomes" id="UP001370348">
    <property type="component" value="Chromosome"/>
</dbReference>
<dbReference type="RefSeq" id="WP_394825916.1">
    <property type="nucleotide sequence ID" value="NZ_CP089984.1"/>
</dbReference>
<accession>A0ABZ2M2N9</accession>
<organism evidence="2 3">
    <name type="scientific">Pendulispora albinea</name>
    <dbReference type="NCBI Taxonomy" id="2741071"/>
    <lineage>
        <taxon>Bacteria</taxon>
        <taxon>Pseudomonadati</taxon>
        <taxon>Myxococcota</taxon>
        <taxon>Myxococcia</taxon>
        <taxon>Myxococcales</taxon>
        <taxon>Sorangiineae</taxon>
        <taxon>Pendulisporaceae</taxon>
        <taxon>Pendulispora</taxon>
    </lineage>
</organism>
<evidence type="ECO:0000313" key="2">
    <source>
        <dbReference type="EMBL" id="WXB16291.1"/>
    </source>
</evidence>
<protein>
    <submittedName>
        <fullName evidence="2">Uncharacterized protein</fullName>
    </submittedName>
</protein>